<dbReference type="SUPFAM" id="SSF51735">
    <property type="entry name" value="NAD(P)-binding Rossmann-fold domains"/>
    <property type="match status" value="1"/>
</dbReference>
<keyword evidence="7" id="KW-1185">Reference proteome</keyword>
<dbReference type="GO" id="GO:0016020">
    <property type="term" value="C:membrane"/>
    <property type="evidence" value="ECO:0007669"/>
    <property type="project" value="TreeGrafter"/>
</dbReference>
<evidence type="ECO:0000256" key="4">
    <source>
        <dbReference type="SAM" id="MobiDB-lite"/>
    </source>
</evidence>
<dbReference type="PANTHER" id="PTHR44196">
    <property type="entry name" value="DEHYDROGENASE/REDUCTASE SDR FAMILY MEMBER 7B"/>
    <property type="match status" value="1"/>
</dbReference>
<dbReference type="Gene3D" id="3.40.50.720">
    <property type="entry name" value="NAD(P)-binding Rossmann-like Domain"/>
    <property type="match status" value="1"/>
</dbReference>
<dbReference type="InterPro" id="IPR057326">
    <property type="entry name" value="KR_dom"/>
</dbReference>
<dbReference type="PANTHER" id="PTHR44196:SF1">
    <property type="entry name" value="DEHYDROGENASE_REDUCTASE SDR FAMILY MEMBER 7B"/>
    <property type="match status" value="1"/>
</dbReference>
<evidence type="ECO:0000259" key="5">
    <source>
        <dbReference type="SMART" id="SM00822"/>
    </source>
</evidence>
<proteinExistence type="inferred from homology"/>
<evidence type="ECO:0000256" key="3">
    <source>
        <dbReference type="RuleBase" id="RU000363"/>
    </source>
</evidence>
<dbReference type="Proteomes" id="UP000274327">
    <property type="component" value="Unassembled WGS sequence"/>
</dbReference>
<name>A0A426SFT6_9MICO</name>
<evidence type="ECO:0000256" key="1">
    <source>
        <dbReference type="ARBA" id="ARBA00006484"/>
    </source>
</evidence>
<organism evidence="6 7">
    <name type="scientific">Brachybacterium paraconglomeratum</name>
    <dbReference type="NCBI Taxonomy" id="173362"/>
    <lineage>
        <taxon>Bacteria</taxon>
        <taxon>Bacillati</taxon>
        <taxon>Actinomycetota</taxon>
        <taxon>Actinomycetes</taxon>
        <taxon>Micrococcales</taxon>
        <taxon>Dermabacteraceae</taxon>
        <taxon>Brachybacterium</taxon>
    </lineage>
</organism>
<dbReference type="EMBL" id="QOCI01000019">
    <property type="protein sequence ID" value="RRR17051.1"/>
    <property type="molecule type" value="Genomic_DNA"/>
</dbReference>
<dbReference type="GO" id="GO:0016491">
    <property type="term" value="F:oxidoreductase activity"/>
    <property type="evidence" value="ECO:0007669"/>
    <property type="project" value="UniProtKB-KW"/>
</dbReference>
<accession>A0A426SFT6</accession>
<dbReference type="CDD" id="cd05233">
    <property type="entry name" value="SDR_c"/>
    <property type="match status" value="1"/>
</dbReference>
<comment type="caution">
    <text evidence="6">The sequence shown here is derived from an EMBL/GenBank/DDBJ whole genome shotgun (WGS) entry which is preliminary data.</text>
</comment>
<dbReference type="GeneID" id="78122584"/>
<dbReference type="InterPro" id="IPR036291">
    <property type="entry name" value="NAD(P)-bd_dom_sf"/>
</dbReference>
<sequence>MTTDGTTASGRGAQDEPKHGASATGPRTVWITGAGSGMGRATALRAARTGWTVALSGRRREVLEELAAEIREAGGNALVAPLDVQDREAVRGTAEQIAERLGGIDALVLAAGLNAPKRRWDDQDLAEFDAILATNLTAVASTVDAVLPHLRERGGQVVVISSYAGWSFQPGAGVAYSASKTALASLVRTLNQQEAGHGVRACHLCPGDVATDFLDQRPAVPDAEARARMLTAEDIARTACFVLDSPAHVRIDELVVSPVSQA</sequence>
<dbReference type="RefSeq" id="WP_126988828.1">
    <property type="nucleotide sequence ID" value="NZ_ML133865.1"/>
</dbReference>
<comment type="similarity">
    <text evidence="1 3">Belongs to the short-chain dehydrogenases/reductases (SDR) family.</text>
</comment>
<protein>
    <submittedName>
        <fullName evidence="6">Short-chain dehydrogenase</fullName>
    </submittedName>
</protein>
<evidence type="ECO:0000256" key="2">
    <source>
        <dbReference type="ARBA" id="ARBA00023002"/>
    </source>
</evidence>
<gene>
    <name evidence="6" type="ORF">DS079_16330</name>
</gene>
<feature type="region of interest" description="Disordered" evidence="4">
    <location>
        <begin position="1"/>
        <end position="29"/>
    </location>
</feature>
<dbReference type="PRINTS" id="PR00081">
    <property type="entry name" value="GDHRDH"/>
</dbReference>
<evidence type="ECO:0000313" key="7">
    <source>
        <dbReference type="Proteomes" id="UP000274327"/>
    </source>
</evidence>
<dbReference type="PRINTS" id="PR00080">
    <property type="entry name" value="SDRFAMILY"/>
</dbReference>
<reference evidence="6 7" key="1">
    <citation type="submission" date="2018-07" db="EMBL/GenBank/DDBJ databases">
        <title>Brachybacteriurn paraconglorneratum KCTC 9916.</title>
        <authorList>
            <person name="Li Y."/>
        </authorList>
    </citation>
    <scope>NUCLEOTIDE SEQUENCE [LARGE SCALE GENOMIC DNA]</scope>
    <source>
        <strain evidence="6 7">KCTC 9916</strain>
    </source>
</reference>
<evidence type="ECO:0000313" key="6">
    <source>
        <dbReference type="EMBL" id="RRR17051.1"/>
    </source>
</evidence>
<dbReference type="Pfam" id="PF00106">
    <property type="entry name" value="adh_short"/>
    <property type="match status" value="1"/>
</dbReference>
<feature type="domain" description="Ketoreductase" evidence="5">
    <location>
        <begin position="27"/>
        <end position="213"/>
    </location>
</feature>
<dbReference type="InterPro" id="IPR002347">
    <property type="entry name" value="SDR_fam"/>
</dbReference>
<keyword evidence="2" id="KW-0560">Oxidoreductase</keyword>
<dbReference type="SMART" id="SM00822">
    <property type="entry name" value="PKS_KR"/>
    <property type="match status" value="1"/>
</dbReference>
<dbReference type="AlphaFoldDB" id="A0A426SFT6"/>